<reference evidence="12 13" key="1">
    <citation type="submission" date="2012-01" db="EMBL/GenBank/DDBJ databases">
        <title>The Genome Sequence of Helcococcus kunzii ATCC 51366.</title>
        <authorList>
            <consortium name="The Broad Institute Genome Sequencing Platform"/>
            <person name="Earl A."/>
            <person name="Ward D."/>
            <person name="Feldgarden M."/>
            <person name="Gevers D."/>
            <person name="Huys G."/>
            <person name="Young S.K."/>
            <person name="Zeng Q."/>
            <person name="Gargeya S."/>
            <person name="Fitzgerald M."/>
            <person name="Haas B."/>
            <person name="Abouelleil A."/>
            <person name="Alvarado L."/>
            <person name="Arachchi H.M."/>
            <person name="Berlin A."/>
            <person name="Chapman S.B."/>
            <person name="Gearin G."/>
            <person name="Goldberg J."/>
            <person name="Griggs A."/>
            <person name="Gujja S."/>
            <person name="Hansen M."/>
            <person name="Heiman D."/>
            <person name="Howarth C."/>
            <person name="Larimer J."/>
            <person name="Lui A."/>
            <person name="MacDonald P.J.P."/>
            <person name="McCowen C."/>
            <person name="Montmayeur A."/>
            <person name="Murphy C."/>
            <person name="Neiman D."/>
            <person name="Pearson M."/>
            <person name="Priest M."/>
            <person name="Roberts A."/>
            <person name="Saif S."/>
            <person name="Shea T."/>
            <person name="Sisk P."/>
            <person name="Stolte C."/>
            <person name="Sykes S."/>
            <person name="Wortman J."/>
            <person name="Nusbaum C."/>
            <person name="Birren B."/>
        </authorList>
    </citation>
    <scope>NUCLEOTIDE SEQUENCE [LARGE SCALE GENOMIC DNA]</scope>
    <source>
        <strain evidence="12 13">ATCC 51366</strain>
    </source>
</reference>
<feature type="compositionally biased region" description="Basic and acidic residues" evidence="9">
    <location>
        <begin position="150"/>
        <end position="196"/>
    </location>
</feature>
<dbReference type="PATRIC" id="fig|883114.3.peg.207"/>
<dbReference type="PROSITE" id="PS00136">
    <property type="entry name" value="SUBTILASE_ASP"/>
    <property type="match status" value="1"/>
</dbReference>
<dbReference type="InterPro" id="IPR050131">
    <property type="entry name" value="Peptidase_S8_subtilisin-like"/>
</dbReference>
<dbReference type="eggNOG" id="COG1404">
    <property type="taxonomic scope" value="Bacteria"/>
</dbReference>
<feature type="region of interest" description="Disordered" evidence="9">
    <location>
        <begin position="1654"/>
        <end position="1686"/>
    </location>
</feature>
<dbReference type="CDD" id="cd07475">
    <property type="entry name" value="Peptidases_S8_C5a_Peptidase"/>
    <property type="match status" value="1"/>
</dbReference>
<dbReference type="GO" id="GO:0016020">
    <property type="term" value="C:membrane"/>
    <property type="evidence" value="ECO:0007669"/>
    <property type="project" value="InterPro"/>
</dbReference>
<feature type="compositionally biased region" description="Basic and acidic residues" evidence="9">
    <location>
        <begin position="1660"/>
        <end position="1684"/>
    </location>
</feature>
<dbReference type="STRING" id="883114.HMPREF9709_00211"/>
<feature type="domain" description="Peptidase S8/S53" evidence="10">
    <location>
        <begin position="435"/>
        <end position="930"/>
    </location>
</feature>
<dbReference type="InterPro" id="IPR022398">
    <property type="entry name" value="Peptidase_S8_His-AS"/>
</dbReference>
<dbReference type="PANTHER" id="PTHR43806">
    <property type="entry name" value="PEPTIDASE S8"/>
    <property type="match status" value="1"/>
</dbReference>
<dbReference type="PANTHER" id="PTHR43806:SF11">
    <property type="entry name" value="CEREVISIN-RELATED"/>
    <property type="match status" value="1"/>
</dbReference>
<evidence type="ECO:0000256" key="5">
    <source>
        <dbReference type="ARBA" id="ARBA00022825"/>
    </source>
</evidence>
<dbReference type="HOGENOM" id="CLU_001293_0_0_9"/>
<dbReference type="PRINTS" id="PR00723">
    <property type="entry name" value="SUBTILISIN"/>
</dbReference>
<evidence type="ECO:0000259" key="10">
    <source>
        <dbReference type="Pfam" id="PF00082"/>
    </source>
</evidence>
<dbReference type="InterPro" id="IPR010435">
    <property type="entry name" value="C5a/SBT2-like_Fn3"/>
</dbReference>
<dbReference type="Pfam" id="PF00082">
    <property type="entry name" value="Peptidase_S8"/>
    <property type="match status" value="1"/>
</dbReference>
<dbReference type="Pfam" id="PF06280">
    <property type="entry name" value="fn3_5"/>
    <property type="match status" value="1"/>
</dbReference>
<feature type="active site" description="Charge relay system" evidence="6 7">
    <location>
        <position position="510"/>
    </location>
</feature>
<dbReference type="InterPro" id="IPR000209">
    <property type="entry name" value="Peptidase_S8/S53_dom"/>
</dbReference>
<dbReference type="Gene3D" id="3.40.50.200">
    <property type="entry name" value="Peptidase S8/S53 domain"/>
    <property type="match status" value="1"/>
</dbReference>
<feature type="active site" description="Charge relay system" evidence="6 7">
    <location>
        <position position="444"/>
    </location>
</feature>
<dbReference type="PROSITE" id="PS00137">
    <property type="entry name" value="SUBTILASE_HIS"/>
    <property type="match status" value="1"/>
</dbReference>
<dbReference type="GO" id="GO:0004252">
    <property type="term" value="F:serine-type endopeptidase activity"/>
    <property type="evidence" value="ECO:0007669"/>
    <property type="project" value="UniProtKB-UniRule"/>
</dbReference>
<keyword evidence="4 7" id="KW-0378">Hydrolase</keyword>
<evidence type="ECO:0000256" key="3">
    <source>
        <dbReference type="ARBA" id="ARBA00022729"/>
    </source>
</evidence>
<dbReference type="EMBL" id="AGEI01000006">
    <property type="protein sequence ID" value="EHR35852.1"/>
    <property type="molecule type" value="Genomic_DNA"/>
</dbReference>
<evidence type="ECO:0000256" key="4">
    <source>
        <dbReference type="ARBA" id="ARBA00022801"/>
    </source>
</evidence>
<feature type="region of interest" description="Disordered" evidence="9">
    <location>
        <begin position="123"/>
        <end position="196"/>
    </location>
</feature>
<evidence type="ECO:0000256" key="9">
    <source>
        <dbReference type="SAM" id="MobiDB-lite"/>
    </source>
</evidence>
<dbReference type="InterPro" id="IPR023828">
    <property type="entry name" value="Peptidase_S8_Ser-AS"/>
</dbReference>
<feature type="domain" description="C5a peptidase/Subtilisin-like protease SBT2-like Fn3-like" evidence="11">
    <location>
        <begin position="959"/>
        <end position="1064"/>
    </location>
</feature>
<feature type="region of interest" description="Disordered" evidence="9">
    <location>
        <begin position="36"/>
        <end position="100"/>
    </location>
</feature>
<feature type="active site" description="Charge relay system" evidence="6 7">
    <location>
        <position position="872"/>
    </location>
</feature>
<dbReference type="Gene3D" id="2.60.40.1710">
    <property type="entry name" value="Subtilisin-like superfamily"/>
    <property type="match status" value="1"/>
</dbReference>
<dbReference type="PROSITE" id="PS51892">
    <property type="entry name" value="SUBTILASE"/>
    <property type="match status" value="1"/>
</dbReference>
<evidence type="ECO:0000256" key="7">
    <source>
        <dbReference type="PROSITE-ProRule" id="PRU01240"/>
    </source>
</evidence>
<feature type="compositionally biased region" description="Basic and acidic residues" evidence="9">
    <location>
        <begin position="36"/>
        <end position="48"/>
    </location>
</feature>
<name>H3NLK0_9FIRM</name>
<feature type="region of interest" description="Disordered" evidence="9">
    <location>
        <begin position="702"/>
        <end position="724"/>
    </location>
</feature>
<dbReference type="InterPro" id="IPR036852">
    <property type="entry name" value="Peptidase_S8/S53_dom_sf"/>
</dbReference>
<feature type="compositionally biased region" description="Basic and acidic residues" evidence="9">
    <location>
        <begin position="56"/>
        <end position="90"/>
    </location>
</feature>
<organism evidence="12 13">
    <name type="scientific">Helcococcus kunzii ATCC 51366</name>
    <dbReference type="NCBI Taxonomy" id="883114"/>
    <lineage>
        <taxon>Bacteria</taxon>
        <taxon>Bacillati</taxon>
        <taxon>Bacillota</taxon>
        <taxon>Tissierellia</taxon>
        <taxon>Tissierellales</taxon>
        <taxon>Peptoniphilaceae</taxon>
        <taxon>Helcococcus</taxon>
    </lineage>
</organism>
<gene>
    <name evidence="12" type="ORF">HMPREF9709_00211</name>
</gene>
<dbReference type="PROSITE" id="PS00138">
    <property type="entry name" value="SUBTILASE_SER"/>
    <property type="match status" value="1"/>
</dbReference>
<keyword evidence="5 7" id="KW-0720">Serine protease</keyword>
<dbReference type="SUPFAM" id="SSF52743">
    <property type="entry name" value="Subtilisin-like"/>
    <property type="match status" value="1"/>
</dbReference>
<evidence type="ECO:0000256" key="8">
    <source>
        <dbReference type="RuleBase" id="RU003355"/>
    </source>
</evidence>
<dbReference type="GeneID" id="96999791"/>
<keyword evidence="2 7" id="KW-0645">Protease</keyword>
<sequence length="1920" mass="218413">MKEKNKKIIIILLLLFAITASIYGVSRLMKPKDMQNSEIAESKDETKNELNIVNENKTEETVGEKSGESKTSENKLDVKGTESTKEENKKSNFISKKTSKDISKKEEDFRKVREIIERLHESKKDNKKTERKDSIVSKDIQKENNSNGLEENKKYPNETIKENNENKKEKTQKESIEETEKEETKETDKEDLVETEKEQESFDDRFTVLDLNLNSDYQLVYSQKSDEVLPETAFIGFKFTGENDNKLHKIVWKSEHFDKIKNKTPGKYSVIVEVLDSLIINGNEYKNIKFNIDIIVKDNSNSYLVENGDNSPVRVILELKSDSIVEEANKQGKDVNELSEEFVSDKRNDLKIEQNKLISELNAKNVKFKNNSTIKYDTLLNGIAGIVQQKDIEIIEKSNLVKKVYYSQEFERPLLKSQQEIIGAKHAWSDLKYKGEGTVVAVIDSGIDVKHKDLVIDNDALGKIKYSKEKINKFIEENKLKGKYFSDKVPYGYNYYDFSNNLLDSYGNMHGMHVSGIVGANNKAQGVYGVAPNSQILAMKVFSDDLQYPTTFTDVWLKALDDAIKLGADSINMSLGSPSGFTIDNDQNHPEIKLFAKARKAGVVVTVAVGNEANIVNGNPFNVKSLKENYDTGVVANPAINEDSFAVASMENSVKYVNSLSWNLLRRKYTDNVNLFIPNGVKEDIVAETIDLKEGKEFDNKLEEGHHHHHSSNDKDEKKEPLDESKLPDVKDKIVLIKWPETDERKAHFENTLDNIAIRRPKAILLARPDDKITGRLSLRGEAGRLVYGIISNKTYEKLAGLQLIKNTGIDSKLTINVIQKEVENPSAGKMSFFSTWGPTPDLRMKPEITAVGGNVSSTVENDNYRNMSGTSMAAPQVSGAVAIMKQYLNDIKFENDNKADLIKLMLMNTAEIIKNSDNVPYFVRQQGAGALNLEKALKTKAYVSVTGESDKAKDGKLELKQLSDSKFEFKLNITNISNDKLEYMPEIIAIKEKIEKGYRTEKPDYIKGRLDSQESIVVLPNQTKEVSFIYDFSEEKLDKNNFVEGFIKLNAKNDTVNLSLPFLGFYGDWSSQDAIDAFGLAEYNKNPRNAQFFINEKIKSGSSMFISDNKTNLPVIDDKVFFAPGSEYAAKIGVRIAPLRNMEEIEYSILDGVTKKTLKVIGKSKNVRKLNRLHVNNTFMVMPDSFWDGEINNKPAEANKLYIYQLKVKLNNAGIGTNAEQIYQYPIMIDNSNPTINEGKIYRDSINERLQNLRFVVGDKGSGVRNITIQTLKFEKEQFTDNGFEHLAPPSIGKNGIDRFSESETVMKSSNPVNTVNTKGKPKYGRFVSLDLVDEKPESGKYYTIIDGKVSIPAKDFNFKDEYQVIAMVYRNGWKGDFEVEVPIYADRSHINISVSDYLSNRHNVTIESGFSKNYNYINFVNWQSLNDNKMKVYIGDKQITQATSVYPTINDNETIRIEYDQDNSHIAELYVRKGKMIDKLVSKSYIVNDNVGKYDTKYNNNSKYIEFTLRDLKSSLEIITSVKKGSMPFIEDKKDLFLDFNNIDLSKFKSIKMGQEKIDELLKTSKIKINPGQNQIELRFKDELISKLEVYKIIVRDNNKDTVLNKGQYFDIISGKEGYSSSPIGININYNFTEDSQLIIDLLDKDDADNQQVQSEKANLENKELSEDPKSSEDSKSNDLRENPYPTIFIKSPSLLSMLNHFTVNDNKFIVKGFVGHIDERDNIESFNAQLFDNKGNPLGEKISIPKEQFKMIHENYGYLYSGDALPFSFSVPILDRFNINLRINVKMESGKEATVTRRFIYDRLTPKIDYMIDGRDLESGKVNLRIQSEDDSIVLNLYHEDSLIDSIDKSAISFENENGVKLSKELNVDLNYGQNKISISAIDMAKNVVTKEIYIYRTKNDDILFKGSKTIEKDIKN</sequence>
<dbReference type="Gene3D" id="3.50.30.30">
    <property type="match status" value="1"/>
</dbReference>
<dbReference type="GO" id="GO:0006508">
    <property type="term" value="P:proteolysis"/>
    <property type="evidence" value="ECO:0007669"/>
    <property type="project" value="UniProtKB-KW"/>
</dbReference>
<protein>
    <submittedName>
        <fullName evidence="12">Uncharacterized protein</fullName>
    </submittedName>
</protein>
<dbReference type="InterPro" id="IPR023827">
    <property type="entry name" value="Peptidase_S8_Asp-AS"/>
</dbReference>
<evidence type="ECO:0000259" key="11">
    <source>
        <dbReference type="Pfam" id="PF06280"/>
    </source>
</evidence>
<accession>H3NLK0</accession>
<comment type="caution">
    <text evidence="12">The sequence shown here is derived from an EMBL/GenBank/DDBJ whole genome shotgun (WGS) entry which is preliminary data.</text>
</comment>
<dbReference type="RefSeq" id="WP_005397108.1">
    <property type="nucleotide sequence ID" value="NZ_JH601088.1"/>
</dbReference>
<feature type="compositionally biased region" description="Basic and acidic residues" evidence="9">
    <location>
        <begin position="123"/>
        <end position="142"/>
    </location>
</feature>
<keyword evidence="13" id="KW-1185">Reference proteome</keyword>
<dbReference type="InterPro" id="IPR015500">
    <property type="entry name" value="Peptidase_S8_subtilisin-rel"/>
</dbReference>
<proteinExistence type="inferred from homology"/>
<evidence type="ECO:0000256" key="6">
    <source>
        <dbReference type="PIRSR" id="PIRSR615500-1"/>
    </source>
</evidence>
<evidence type="ECO:0000313" key="13">
    <source>
        <dbReference type="Proteomes" id="UP000004191"/>
    </source>
</evidence>
<evidence type="ECO:0000313" key="12">
    <source>
        <dbReference type="EMBL" id="EHR35852.1"/>
    </source>
</evidence>
<dbReference type="InterPro" id="IPR034216">
    <property type="entry name" value="C5a_Peptidase"/>
</dbReference>
<evidence type="ECO:0000256" key="2">
    <source>
        <dbReference type="ARBA" id="ARBA00022670"/>
    </source>
</evidence>
<evidence type="ECO:0000256" key="1">
    <source>
        <dbReference type="ARBA" id="ARBA00011073"/>
    </source>
</evidence>
<keyword evidence="3" id="KW-0732">Signal</keyword>
<dbReference type="Proteomes" id="UP000004191">
    <property type="component" value="Unassembled WGS sequence"/>
</dbReference>
<comment type="similarity">
    <text evidence="1 7 8">Belongs to the peptidase S8 family.</text>
</comment>